<reference evidence="2" key="1">
    <citation type="submission" date="2016-06" db="EMBL/GenBank/DDBJ databases">
        <title>Parallel loss of symbiosis genes in relatives of nitrogen-fixing non-legume Parasponia.</title>
        <authorList>
            <person name="Van Velzen R."/>
            <person name="Holmer R."/>
            <person name="Bu F."/>
            <person name="Rutten L."/>
            <person name="Van Zeijl A."/>
            <person name="Liu W."/>
            <person name="Santuari L."/>
            <person name="Cao Q."/>
            <person name="Sharma T."/>
            <person name="Shen D."/>
            <person name="Roswanjaya Y."/>
            <person name="Wardhani T."/>
            <person name="Kalhor M.S."/>
            <person name="Jansen J."/>
            <person name="Van den Hoogen J."/>
            <person name="Gungor B."/>
            <person name="Hartog M."/>
            <person name="Hontelez J."/>
            <person name="Verver J."/>
            <person name="Yang W.-C."/>
            <person name="Schijlen E."/>
            <person name="Repin R."/>
            <person name="Schilthuizen M."/>
            <person name="Schranz E."/>
            <person name="Heidstra R."/>
            <person name="Miyata K."/>
            <person name="Fedorova E."/>
            <person name="Kohlen W."/>
            <person name="Bisseling T."/>
            <person name="Smit S."/>
            <person name="Geurts R."/>
        </authorList>
    </citation>
    <scope>NUCLEOTIDE SEQUENCE [LARGE SCALE GENOMIC DNA]</scope>
    <source>
        <strain evidence="2">cv. RG33-2</strain>
    </source>
</reference>
<keyword evidence="2" id="KW-1185">Reference proteome</keyword>
<accession>A0A2P5CGQ6</accession>
<organism evidence="1 2">
    <name type="scientific">Trema orientale</name>
    <name type="common">Charcoal tree</name>
    <name type="synonym">Celtis orientalis</name>
    <dbReference type="NCBI Taxonomy" id="63057"/>
    <lineage>
        <taxon>Eukaryota</taxon>
        <taxon>Viridiplantae</taxon>
        <taxon>Streptophyta</taxon>
        <taxon>Embryophyta</taxon>
        <taxon>Tracheophyta</taxon>
        <taxon>Spermatophyta</taxon>
        <taxon>Magnoliopsida</taxon>
        <taxon>eudicotyledons</taxon>
        <taxon>Gunneridae</taxon>
        <taxon>Pentapetalae</taxon>
        <taxon>rosids</taxon>
        <taxon>fabids</taxon>
        <taxon>Rosales</taxon>
        <taxon>Cannabaceae</taxon>
        <taxon>Trema</taxon>
    </lineage>
</organism>
<dbReference type="EMBL" id="JXTC01000367">
    <property type="protein sequence ID" value="PON60220.1"/>
    <property type="molecule type" value="Genomic_DNA"/>
</dbReference>
<evidence type="ECO:0000313" key="1">
    <source>
        <dbReference type="EMBL" id="PON60220.1"/>
    </source>
</evidence>
<dbReference type="PROSITE" id="PS51257">
    <property type="entry name" value="PROKAR_LIPOPROTEIN"/>
    <property type="match status" value="1"/>
</dbReference>
<name>A0A2P5CGQ6_TREOI</name>
<dbReference type="Proteomes" id="UP000237000">
    <property type="component" value="Unassembled WGS sequence"/>
</dbReference>
<protein>
    <submittedName>
        <fullName evidence="1">LRR domain containing protein</fullName>
    </submittedName>
</protein>
<dbReference type="InterPro" id="IPR032675">
    <property type="entry name" value="LRR_dom_sf"/>
</dbReference>
<gene>
    <name evidence="1" type="ORF">TorRG33x02_285540</name>
</gene>
<dbReference type="SUPFAM" id="SSF52047">
    <property type="entry name" value="RNI-like"/>
    <property type="match status" value="1"/>
</dbReference>
<dbReference type="AlphaFoldDB" id="A0A2P5CGQ6"/>
<comment type="caution">
    <text evidence="1">The sequence shown here is derived from an EMBL/GenBank/DDBJ whole genome shotgun (WGS) entry which is preliminary data.</text>
</comment>
<dbReference type="Gene3D" id="3.80.10.10">
    <property type="entry name" value="Ribonuclease Inhibitor"/>
    <property type="match status" value="1"/>
</dbReference>
<dbReference type="OrthoDB" id="550575at2759"/>
<dbReference type="InParanoid" id="A0A2P5CGQ6"/>
<evidence type="ECO:0000313" key="2">
    <source>
        <dbReference type="Proteomes" id="UP000237000"/>
    </source>
</evidence>
<sequence>MLHRLFHLCSHSPKTLLIYGVSNLHFLLITSCAENLCTLKIPWSFITNEMVFQEARKLSNLRFLDLSYCHRIGARVIAVIGRHCRLLTGFRRFVKSDVIGNFYDDETCSRVQGGTYTCHDYRSYVQSKGIKRPGQ</sequence>
<proteinExistence type="predicted"/>
<dbReference type="STRING" id="63057.A0A2P5CGQ6"/>